<keyword evidence="1" id="KW-1133">Transmembrane helix</keyword>
<evidence type="ECO:0000256" key="1">
    <source>
        <dbReference type="SAM" id="Phobius"/>
    </source>
</evidence>
<dbReference type="PANTHER" id="PTHR42709:SF4">
    <property type="entry name" value="INNER MEMBRANE PROTEIN YQAA"/>
    <property type="match status" value="1"/>
</dbReference>
<reference evidence="3" key="1">
    <citation type="submission" date="2017-05" db="EMBL/GenBank/DDBJ databases">
        <title>Improved OligoMM genomes.</title>
        <authorList>
            <person name="Garzetti D."/>
        </authorList>
    </citation>
    <scope>NUCLEOTIDE SEQUENCE [LARGE SCALE GENOMIC DNA]</scope>
    <source>
        <strain evidence="3">YL45</strain>
    </source>
</reference>
<dbReference type="InterPro" id="IPR051311">
    <property type="entry name" value="DedA_domain"/>
</dbReference>
<organism evidence="2 3">
    <name type="scientific">Turicimonas muris</name>
    <dbReference type="NCBI Taxonomy" id="1796652"/>
    <lineage>
        <taxon>Bacteria</taxon>
        <taxon>Pseudomonadati</taxon>
        <taxon>Pseudomonadota</taxon>
        <taxon>Betaproteobacteria</taxon>
        <taxon>Burkholderiales</taxon>
        <taxon>Sutterellaceae</taxon>
        <taxon>Turicimonas</taxon>
    </lineage>
</organism>
<dbReference type="RefSeq" id="WP_066591950.1">
    <property type="nucleotide sequence ID" value="NZ_CAJTBZ010000028.1"/>
</dbReference>
<feature type="transmembrane region" description="Helical" evidence="1">
    <location>
        <begin position="77"/>
        <end position="94"/>
    </location>
</feature>
<evidence type="ECO:0000313" key="2">
    <source>
        <dbReference type="EMBL" id="OXE50355.1"/>
    </source>
</evidence>
<protein>
    <submittedName>
        <fullName evidence="2">DedA family protein</fullName>
    </submittedName>
</protein>
<accession>A0A227KRV9</accession>
<proteinExistence type="predicted"/>
<dbReference type="EMBL" id="NHMP01000002">
    <property type="protein sequence ID" value="OXE50355.1"/>
    <property type="molecule type" value="Genomic_DNA"/>
</dbReference>
<keyword evidence="1" id="KW-0812">Transmembrane</keyword>
<evidence type="ECO:0000313" key="3">
    <source>
        <dbReference type="Proteomes" id="UP000214610"/>
    </source>
</evidence>
<comment type="caution">
    <text evidence="2">The sequence shown here is derived from an EMBL/GenBank/DDBJ whole genome shotgun (WGS) entry which is preliminary data.</text>
</comment>
<feature type="transmembrane region" description="Helical" evidence="1">
    <location>
        <begin position="43"/>
        <end position="65"/>
    </location>
</feature>
<sequence length="134" mass="14797">MSFTSFLISLFTSAFISSTLLPGGSEALVVWGMTEWKERLWDIVLVASAGNTLGALVTYLIGLLIPNKVVQKKIELFKKWGPICLLFTWVPIIGDAFPLAAGWLRVNWILTAVLILIGKFTRYAALAYGTSLFL</sequence>
<dbReference type="AlphaFoldDB" id="A0A227KRV9"/>
<name>A0A227KRV9_9BURK</name>
<gene>
    <name evidence="2" type="ORF">ADH67_05065</name>
</gene>
<keyword evidence="1" id="KW-0472">Membrane</keyword>
<dbReference type="GeneID" id="78363640"/>
<keyword evidence="3" id="KW-1185">Reference proteome</keyword>
<dbReference type="PANTHER" id="PTHR42709">
    <property type="entry name" value="ALKALINE PHOSPHATASE LIKE PROTEIN"/>
    <property type="match status" value="1"/>
</dbReference>
<dbReference type="Proteomes" id="UP000214610">
    <property type="component" value="Unassembled WGS sequence"/>
</dbReference>